<keyword evidence="2" id="KW-1185">Reference proteome</keyword>
<evidence type="ECO:0000313" key="2">
    <source>
        <dbReference type="Proteomes" id="UP001313282"/>
    </source>
</evidence>
<dbReference type="AlphaFoldDB" id="A0AAN8RRI1"/>
<proteinExistence type="predicted"/>
<name>A0AAN8RRI1_9PEZI</name>
<organism evidence="1 2">
    <name type="scientific">Orbilia javanica</name>
    <dbReference type="NCBI Taxonomy" id="47235"/>
    <lineage>
        <taxon>Eukaryota</taxon>
        <taxon>Fungi</taxon>
        <taxon>Dikarya</taxon>
        <taxon>Ascomycota</taxon>
        <taxon>Pezizomycotina</taxon>
        <taxon>Orbiliomycetes</taxon>
        <taxon>Orbiliales</taxon>
        <taxon>Orbiliaceae</taxon>
        <taxon>Orbilia</taxon>
    </lineage>
</organism>
<gene>
    <name evidence="1" type="ORF">TWF718_000299</name>
</gene>
<evidence type="ECO:0000313" key="1">
    <source>
        <dbReference type="EMBL" id="KAK6355921.1"/>
    </source>
</evidence>
<dbReference type="EMBL" id="JAVHNR010000001">
    <property type="protein sequence ID" value="KAK6355921.1"/>
    <property type="molecule type" value="Genomic_DNA"/>
</dbReference>
<protein>
    <submittedName>
        <fullName evidence="1">Uncharacterized protein</fullName>
    </submittedName>
</protein>
<dbReference type="Proteomes" id="UP001313282">
    <property type="component" value="Unassembled WGS sequence"/>
</dbReference>
<accession>A0AAN8RRI1</accession>
<sequence length="102" mass="11281">MGTGSGGSRTVPIGGHFGCFAIKAFFTAYYLTDRIQQDHLTRFQNIEMRKGQWHIGILRTGQPNPHVCADVCVSQTKIVPIGDETDACCASRCPQQPIRSRE</sequence>
<comment type="caution">
    <text evidence="1">The sequence shown here is derived from an EMBL/GenBank/DDBJ whole genome shotgun (WGS) entry which is preliminary data.</text>
</comment>
<reference evidence="1 2" key="1">
    <citation type="submission" date="2019-10" db="EMBL/GenBank/DDBJ databases">
        <authorList>
            <person name="Palmer J.M."/>
        </authorList>
    </citation>
    <scope>NUCLEOTIDE SEQUENCE [LARGE SCALE GENOMIC DNA]</scope>
    <source>
        <strain evidence="1 2">TWF718</strain>
    </source>
</reference>